<gene>
    <name evidence="1" type="ORF">M408DRAFT_164815</name>
</gene>
<reference evidence="2" key="2">
    <citation type="submission" date="2015-01" db="EMBL/GenBank/DDBJ databases">
        <title>Evolutionary Origins and Diversification of the Mycorrhizal Mutualists.</title>
        <authorList>
            <consortium name="DOE Joint Genome Institute"/>
            <consortium name="Mycorrhizal Genomics Consortium"/>
            <person name="Kohler A."/>
            <person name="Kuo A."/>
            <person name="Nagy L.G."/>
            <person name="Floudas D."/>
            <person name="Copeland A."/>
            <person name="Barry K.W."/>
            <person name="Cichocki N."/>
            <person name="Veneault-Fourrey C."/>
            <person name="LaButti K."/>
            <person name="Lindquist E.A."/>
            <person name="Lipzen A."/>
            <person name="Lundell T."/>
            <person name="Morin E."/>
            <person name="Murat C."/>
            <person name="Riley R."/>
            <person name="Ohm R."/>
            <person name="Sun H."/>
            <person name="Tunlid A."/>
            <person name="Henrissat B."/>
            <person name="Grigoriev I.V."/>
            <person name="Hibbett D.S."/>
            <person name="Martin F."/>
        </authorList>
    </citation>
    <scope>NUCLEOTIDE SEQUENCE [LARGE SCALE GENOMIC DNA]</scope>
    <source>
        <strain evidence="2">MAFF 305830</strain>
    </source>
</reference>
<accession>A0A0C3B7K2</accession>
<reference evidence="1 2" key="1">
    <citation type="submission" date="2014-04" db="EMBL/GenBank/DDBJ databases">
        <authorList>
            <consortium name="DOE Joint Genome Institute"/>
            <person name="Kuo A."/>
            <person name="Zuccaro A."/>
            <person name="Kohler A."/>
            <person name="Nagy L.G."/>
            <person name="Floudas D."/>
            <person name="Copeland A."/>
            <person name="Barry K.W."/>
            <person name="Cichocki N."/>
            <person name="Veneault-Fourrey C."/>
            <person name="LaButti K."/>
            <person name="Lindquist E.A."/>
            <person name="Lipzen A."/>
            <person name="Lundell T."/>
            <person name="Morin E."/>
            <person name="Murat C."/>
            <person name="Sun H."/>
            <person name="Tunlid A."/>
            <person name="Henrissat B."/>
            <person name="Grigoriev I.V."/>
            <person name="Hibbett D.S."/>
            <person name="Martin F."/>
            <person name="Nordberg H.P."/>
            <person name="Cantor M.N."/>
            <person name="Hua S.X."/>
        </authorList>
    </citation>
    <scope>NUCLEOTIDE SEQUENCE [LARGE SCALE GENOMIC DNA]</scope>
    <source>
        <strain evidence="1 2">MAFF 305830</strain>
    </source>
</reference>
<proteinExistence type="predicted"/>
<evidence type="ECO:0000313" key="1">
    <source>
        <dbReference type="EMBL" id="KIM27451.1"/>
    </source>
</evidence>
<organism evidence="1 2">
    <name type="scientific">Serendipita vermifera MAFF 305830</name>
    <dbReference type="NCBI Taxonomy" id="933852"/>
    <lineage>
        <taxon>Eukaryota</taxon>
        <taxon>Fungi</taxon>
        <taxon>Dikarya</taxon>
        <taxon>Basidiomycota</taxon>
        <taxon>Agaricomycotina</taxon>
        <taxon>Agaricomycetes</taxon>
        <taxon>Sebacinales</taxon>
        <taxon>Serendipitaceae</taxon>
        <taxon>Serendipita</taxon>
    </lineage>
</organism>
<dbReference type="EMBL" id="KN824298">
    <property type="protein sequence ID" value="KIM27451.1"/>
    <property type="molecule type" value="Genomic_DNA"/>
</dbReference>
<dbReference type="HOGENOM" id="CLU_1332654_0_0_1"/>
<protein>
    <submittedName>
        <fullName evidence="1">Uncharacterized protein</fullName>
    </submittedName>
</protein>
<evidence type="ECO:0000313" key="2">
    <source>
        <dbReference type="Proteomes" id="UP000054097"/>
    </source>
</evidence>
<keyword evidence="2" id="KW-1185">Reference proteome</keyword>
<sequence>MGPTSCSQITLPPCRIQIFFSLGSDVLSPYPSLRSPTYQFFCGLPSQSPRRRPTSLFMEHPTHPFGDGPTNPFRDDPTSPFTDDRTRPFADNPTNPLGMNLPISLWMNLPTPSGTTQPLPPWSSLAIPSGTTPPVPLRCIQPVLSGSSQFVPLRTTLPVPLWISPSTLLSQTLCLSGPRSSLRHPSFGIVALSLLPALLSLPHCLN</sequence>
<dbReference type="AlphaFoldDB" id="A0A0C3B7K2"/>
<name>A0A0C3B7K2_SERVB</name>
<dbReference type="Proteomes" id="UP000054097">
    <property type="component" value="Unassembled WGS sequence"/>
</dbReference>